<dbReference type="AlphaFoldDB" id="A0A0B7C0D8"/>
<feature type="non-terminal residue" evidence="2">
    <location>
        <position position="1"/>
    </location>
</feature>
<accession>A0A0B7C0D8</accession>
<dbReference type="EMBL" id="HACG01051215">
    <property type="protein sequence ID" value="CEK98086.1"/>
    <property type="molecule type" value="Transcribed_RNA"/>
</dbReference>
<dbReference type="Gene3D" id="3.30.70.1230">
    <property type="entry name" value="Nucleotide cyclase"/>
    <property type="match status" value="1"/>
</dbReference>
<protein>
    <recommendedName>
        <fullName evidence="3">Guanylate cyclase domain-containing protein</fullName>
    </recommendedName>
</protein>
<evidence type="ECO:0000256" key="1">
    <source>
        <dbReference type="ARBA" id="ARBA00023239"/>
    </source>
</evidence>
<sequence>DVYVGLKNMFTFECRGKVSVKGKGEMITYFLKDRLMPRDPNSIYPPTTPPGSPYGRTPPFRSFENFPTMINTSMASLNPSMTKSIENSAGIKFHLNSLSS</sequence>
<dbReference type="InterPro" id="IPR029787">
    <property type="entry name" value="Nucleotide_cyclase"/>
</dbReference>
<proteinExistence type="predicted"/>
<reference evidence="2" key="1">
    <citation type="submission" date="2014-12" db="EMBL/GenBank/DDBJ databases">
        <title>Insight into the proteome of Arion vulgaris.</title>
        <authorList>
            <person name="Aradska J."/>
            <person name="Bulat T."/>
            <person name="Smidak R."/>
            <person name="Sarate P."/>
            <person name="Gangsoo J."/>
            <person name="Sialana F."/>
            <person name="Bilban M."/>
            <person name="Lubec G."/>
        </authorList>
    </citation>
    <scope>NUCLEOTIDE SEQUENCE</scope>
    <source>
        <tissue evidence="2">Skin</tissue>
    </source>
</reference>
<dbReference type="GO" id="GO:0016829">
    <property type="term" value="F:lyase activity"/>
    <property type="evidence" value="ECO:0007669"/>
    <property type="project" value="UniProtKB-KW"/>
</dbReference>
<evidence type="ECO:0008006" key="3">
    <source>
        <dbReference type="Google" id="ProtNLM"/>
    </source>
</evidence>
<name>A0A0B7C0D8_9EUPU</name>
<keyword evidence="1" id="KW-0456">Lyase</keyword>
<gene>
    <name evidence="2" type="primary">ORF217739</name>
</gene>
<evidence type="ECO:0000313" key="2">
    <source>
        <dbReference type="EMBL" id="CEK98086.1"/>
    </source>
</evidence>
<feature type="non-terminal residue" evidence="2">
    <location>
        <position position="100"/>
    </location>
</feature>
<organism evidence="2">
    <name type="scientific">Arion vulgaris</name>
    <dbReference type="NCBI Taxonomy" id="1028688"/>
    <lineage>
        <taxon>Eukaryota</taxon>
        <taxon>Metazoa</taxon>
        <taxon>Spiralia</taxon>
        <taxon>Lophotrochozoa</taxon>
        <taxon>Mollusca</taxon>
        <taxon>Gastropoda</taxon>
        <taxon>Heterobranchia</taxon>
        <taxon>Euthyneura</taxon>
        <taxon>Panpulmonata</taxon>
        <taxon>Eupulmonata</taxon>
        <taxon>Stylommatophora</taxon>
        <taxon>Helicina</taxon>
        <taxon>Arionoidea</taxon>
        <taxon>Arionidae</taxon>
        <taxon>Arion</taxon>
    </lineage>
</organism>